<keyword evidence="5 7" id="KW-0949">S-adenosyl-L-methionine</keyword>
<dbReference type="Gene3D" id="3.40.50.150">
    <property type="entry name" value="Vaccinia Virus protein VP39"/>
    <property type="match status" value="1"/>
</dbReference>
<dbReference type="Proteomes" id="UP000664795">
    <property type="component" value="Unassembled WGS sequence"/>
</dbReference>
<feature type="binding site" evidence="7">
    <location>
        <position position="73"/>
    </location>
    <ligand>
        <name>S-adenosyl-L-methionine</name>
        <dbReference type="ChEBI" id="CHEBI:59789"/>
    </ligand>
</feature>
<dbReference type="PANTHER" id="PTHR23417">
    <property type="entry name" value="3-DEOXY-D-MANNO-OCTULOSONIC-ACID TRANSFERASE/TRNA GUANINE-N 7 - -METHYLTRANSFERASE"/>
    <property type="match status" value="1"/>
</dbReference>
<dbReference type="NCBIfam" id="NF001080">
    <property type="entry name" value="PRK00121.2-2"/>
    <property type="match status" value="1"/>
</dbReference>
<dbReference type="EMBL" id="JAFMYU010000001">
    <property type="protein sequence ID" value="MBO0929677.1"/>
    <property type="molecule type" value="Genomic_DNA"/>
</dbReference>
<feature type="binding site" evidence="7">
    <location>
        <position position="100"/>
    </location>
    <ligand>
        <name>S-adenosyl-L-methionine</name>
        <dbReference type="ChEBI" id="CHEBI:59789"/>
    </ligand>
</feature>
<dbReference type="AlphaFoldDB" id="A0A939JUD6"/>
<feature type="binding site" evidence="7">
    <location>
        <begin position="198"/>
        <end position="201"/>
    </location>
    <ligand>
        <name>substrate</name>
    </ligand>
</feature>
<comment type="caution">
    <text evidence="8">The sequence shown here is derived from an EMBL/GenBank/DDBJ whole genome shotgun (WGS) entry which is preliminary data.</text>
</comment>
<proteinExistence type="inferred from homology"/>
<dbReference type="CDD" id="cd02440">
    <property type="entry name" value="AdoMet_MTases"/>
    <property type="match status" value="1"/>
</dbReference>
<comment type="pathway">
    <text evidence="7">tRNA modification; N(7)-methylguanine-tRNA biosynthesis.</text>
</comment>
<evidence type="ECO:0000256" key="2">
    <source>
        <dbReference type="ARBA" id="ARBA00003015"/>
    </source>
</evidence>
<feature type="binding site" evidence="7">
    <location>
        <position position="158"/>
    </location>
    <ligand>
        <name>substrate</name>
    </ligand>
</feature>
<reference evidence="8 9" key="1">
    <citation type="submission" date="2021-03" db="EMBL/GenBank/DDBJ databases">
        <title>Fibrella sp. HMF5036 genome sequencing and assembly.</title>
        <authorList>
            <person name="Kang H."/>
            <person name="Kim H."/>
            <person name="Bae S."/>
            <person name="Joh K."/>
        </authorList>
    </citation>
    <scope>NUCLEOTIDE SEQUENCE [LARGE SCALE GENOMIC DNA]</scope>
    <source>
        <strain evidence="8 9">HMF5036</strain>
    </source>
</reference>
<evidence type="ECO:0000256" key="6">
    <source>
        <dbReference type="ARBA" id="ARBA00022694"/>
    </source>
</evidence>
<comment type="similarity">
    <text evidence="7">Belongs to the class I-like SAM-binding methyltransferase superfamily. TrmB family.</text>
</comment>
<feature type="binding site" evidence="7">
    <location>
        <position position="48"/>
    </location>
    <ligand>
        <name>S-adenosyl-L-methionine</name>
        <dbReference type="ChEBI" id="CHEBI:59789"/>
    </ligand>
</feature>
<gene>
    <name evidence="7 8" type="primary">trmB</name>
    <name evidence="8" type="ORF">J2I48_01660</name>
</gene>
<dbReference type="InterPro" id="IPR055361">
    <property type="entry name" value="tRNA_methyltr_TrmB_bact"/>
</dbReference>
<keyword evidence="9" id="KW-1185">Reference proteome</keyword>
<dbReference type="InterPro" id="IPR029063">
    <property type="entry name" value="SAM-dependent_MTases_sf"/>
</dbReference>
<evidence type="ECO:0000256" key="3">
    <source>
        <dbReference type="ARBA" id="ARBA00022603"/>
    </source>
</evidence>
<keyword evidence="6 7" id="KW-0819">tRNA processing</keyword>
<keyword evidence="3 7" id="KW-0489">Methyltransferase</keyword>
<dbReference type="SUPFAM" id="SSF53335">
    <property type="entry name" value="S-adenosyl-L-methionine-dependent methyltransferases"/>
    <property type="match status" value="1"/>
</dbReference>
<dbReference type="GO" id="GO:0043527">
    <property type="term" value="C:tRNA methyltransferase complex"/>
    <property type="evidence" value="ECO:0007669"/>
    <property type="project" value="TreeGrafter"/>
</dbReference>
<protein>
    <recommendedName>
        <fullName evidence="7">tRNA (guanine-N(7)-)-methyltransferase</fullName>
        <ecNumber evidence="7">2.1.1.33</ecNumber>
    </recommendedName>
    <alternativeName>
        <fullName evidence="7">tRNA (guanine(46)-N(7))-methyltransferase</fullName>
    </alternativeName>
    <alternativeName>
        <fullName evidence="7">tRNA(m7G46)-methyltransferase</fullName>
    </alternativeName>
</protein>
<evidence type="ECO:0000313" key="8">
    <source>
        <dbReference type="EMBL" id="MBO0929677.1"/>
    </source>
</evidence>
<dbReference type="GO" id="GO:0008176">
    <property type="term" value="F:tRNA (guanine(46)-N7)-methyltransferase activity"/>
    <property type="evidence" value="ECO:0007669"/>
    <property type="project" value="UniProtKB-UniRule"/>
</dbReference>
<dbReference type="NCBIfam" id="TIGR00091">
    <property type="entry name" value="tRNA (guanosine(46)-N7)-methyltransferase TrmB"/>
    <property type="match status" value="1"/>
</dbReference>
<evidence type="ECO:0000256" key="5">
    <source>
        <dbReference type="ARBA" id="ARBA00022691"/>
    </source>
</evidence>
<sequence>MSGRLKLQRFEQNRLAYNVIERGKPAYTTIRGGWNTNQFPTDQPIVLELGCGKGEYTVGLARAFPEKNFIGVDVKGDRIARGSQQAMTDNLTNAAFLRTDIQYLAEFFAPGEVSEIWITFPDPQPRDKQEKHRLTYARFLALYGSLLKPGGLLHLKTDNPPFFAYSLESLPANGFTLLDWTTDLYNSPLNERHLGIQTKYEAMFFAKGFSINYLVSQWAGASTGS</sequence>
<comment type="function">
    <text evidence="2 7">Catalyzes the formation of N(7)-methylguanine at position 46 (m7G46) in tRNA.</text>
</comment>
<evidence type="ECO:0000256" key="4">
    <source>
        <dbReference type="ARBA" id="ARBA00022679"/>
    </source>
</evidence>
<accession>A0A939JUD6</accession>
<dbReference type="InterPro" id="IPR003358">
    <property type="entry name" value="tRNA_(Gua-N-7)_MeTrfase_Trmb"/>
</dbReference>
<dbReference type="RefSeq" id="WP_207333632.1">
    <property type="nucleotide sequence ID" value="NZ_JAFMYU010000001.1"/>
</dbReference>
<dbReference type="Pfam" id="PF02390">
    <property type="entry name" value="Methyltransf_4"/>
    <property type="match status" value="1"/>
</dbReference>
<organism evidence="8 9">
    <name type="scientific">Fibrella aquatilis</name>
    <dbReference type="NCBI Taxonomy" id="2817059"/>
    <lineage>
        <taxon>Bacteria</taxon>
        <taxon>Pseudomonadati</taxon>
        <taxon>Bacteroidota</taxon>
        <taxon>Cytophagia</taxon>
        <taxon>Cytophagales</taxon>
        <taxon>Spirosomataceae</taxon>
        <taxon>Fibrella</taxon>
    </lineage>
</organism>
<dbReference type="PANTHER" id="PTHR23417:SF14">
    <property type="entry name" value="PENTACOTRIPEPTIDE-REPEAT REGION OF PRORP DOMAIN-CONTAINING PROTEIN"/>
    <property type="match status" value="1"/>
</dbReference>
<dbReference type="PROSITE" id="PS51625">
    <property type="entry name" value="SAM_MT_TRMB"/>
    <property type="match status" value="1"/>
</dbReference>
<name>A0A939JUD6_9BACT</name>
<dbReference type="HAMAP" id="MF_01057">
    <property type="entry name" value="tRNA_methyltr_TrmB"/>
    <property type="match status" value="1"/>
</dbReference>
<evidence type="ECO:0000256" key="7">
    <source>
        <dbReference type="HAMAP-Rule" id="MF_01057"/>
    </source>
</evidence>
<feature type="binding site" evidence="7">
    <location>
        <position position="122"/>
    </location>
    <ligand>
        <name>S-adenosyl-L-methionine</name>
        <dbReference type="ChEBI" id="CHEBI:59789"/>
    </ligand>
</feature>
<comment type="caution">
    <text evidence="7">Lacks conserved residue(s) required for the propagation of feature annotation.</text>
</comment>
<comment type="catalytic activity">
    <reaction evidence="1 7">
        <text>guanosine(46) in tRNA + S-adenosyl-L-methionine = N(7)-methylguanosine(46) in tRNA + S-adenosyl-L-homocysteine</text>
        <dbReference type="Rhea" id="RHEA:42708"/>
        <dbReference type="Rhea" id="RHEA-COMP:10188"/>
        <dbReference type="Rhea" id="RHEA-COMP:10189"/>
        <dbReference type="ChEBI" id="CHEBI:57856"/>
        <dbReference type="ChEBI" id="CHEBI:59789"/>
        <dbReference type="ChEBI" id="CHEBI:74269"/>
        <dbReference type="ChEBI" id="CHEBI:74480"/>
        <dbReference type="EC" id="2.1.1.33"/>
    </reaction>
</comment>
<evidence type="ECO:0000313" key="9">
    <source>
        <dbReference type="Proteomes" id="UP000664795"/>
    </source>
</evidence>
<evidence type="ECO:0000256" key="1">
    <source>
        <dbReference type="ARBA" id="ARBA00000142"/>
    </source>
</evidence>
<dbReference type="EC" id="2.1.1.33" evidence="7"/>
<keyword evidence="4 7" id="KW-0808">Transferase</keyword>